<organism evidence="3 4">
    <name type="scientific">Glaesserella parasuis</name>
    <name type="common">Haemophilus parasuis</name>
    <dbReference type="NCBI Taxonomy" id="738"/>
    <lineage>
        <taxon>Bacteria</taxon>
        <taxon>Pseudomonadati</taxon>
        <taxon>Pseudomonadota</taxon>
        <taxon>Gammaproteobacteria</taxon>
        <taxon>Pasteurellales</taxon>
        <taxon>Pasteurellaceae</taxon>
        <taxon>Glaesserella</taxon>
    </lineage>
</organism>
<evidence type="ECO:0000256" key="1">
    <source>
        <dbReference type="SAM" id="Phobius"/>
    </source>
</evidence>
<accession>A0A859IHS5</accession>
<keyword evidence="3" id="KW-0808">Transferase</keyword>
<keyword evidence="3" id="KW-0012">Acyltransferase</keyword>
<dbReference type="Proteomes" id="UP000509790">
    <property type="component" value="Chromosome"/>
</dbReference>
<dbReference type="RefSeq" id="WP_176443664.1">
    <property type="nucleotide sequence ID" value="NZ_CP041334.1"/>
</dbReference>
<dbReference type="PANTHER" id="PTHR37312:SF1">
    <property type="entry name" value="MEMBRANE-BOUND ACYLTRANSFERASE YKRP-RELATED"/>
    <property type="match status" value="1"/>
</dbReference>
<keyword evidence="1" id="KW-0812">Transmembrane</keyword>
<name>A0A859IHS5_GLAPU</name>
<feature type="transmembrane region" description="Helical" evidence="1">
    <location>
        <begin position="189"/>
        <end position="207"/>
    </location>
</feature>
<gene>
    <name evidence="3" type="ORF">FLK62_06605</name>
</gene>
<dbReference type="Pfam" id="PF01757">
    <property type="entry name" value="Acyl_transf_3"/>
    <property type="match status" value="1"/>
</dbReference>
<dbReference type="EMBL" id="CP041334">
    <property type="protein sequence ID" value="QKY72947.1"/>
    <property type="molecule type" value="Genomic_DNA"/>
</dbReference>
<dbReference type="InterPro" id="IPR052734">
    <property type="entry name" value="Nod_factor_acetyltransferase"/>
</dbReference>
<dbReference type="GO" id="GO:0016747">
    <property type="term" value="F:acyltransferase activity, transferring groups other than amino-acyl groups"/>
    <property type="evidence" value="ECO:0007669"/>
    <property type="project" value="InterPro"/>
</dbReference>
<feature type="transmembrane region" description="Helical" evidence="1">
    <location>
        <begin position="166"/>
        <end position="182"/>
    </location>
</feature>
<sequence length="242" mass="28469">MTTRNIYFDATKGFLIILVILGHVILGSLNENTLRYIIYFFHMPLFLAVTGYFISQKTISLSVKEILGKYKKRLIIPFIIAFVIYTNKGLIDIQSYLYPYYHLWYIPAIILFVLYTKFVLFLYKINKIISIILMALFVMCTIFFESYSQWNLSSDNLYSSLGDKRFFYFFSYFMFGYFLANIRQSLNINHYVCFFIIFISIVVHIISNSSIVEGVSKVVANIFIIYLLTQHNTTQHNTTIIL</sequence>
<evidence type="ECO:0000313" key="4">
    <source>
        <dbReference type="Proteomes" id="UP000509790"/>
    </source>
</evidence>
<feature type="transmembrane region" description="Helical" evidence="1">
    <location>
        <begin position="36"/>
        <end position="54"/>
    </location>
</feature>
<evidence type="ECO:0000313" key="3">
    <source>
        <dbReference type="EMBL" id="QKY72947.1"/>
    </source>
</evidence>
<dbReference type="AlphaFoldDB" id="A0A859IHS5"/>
<feature type="transmembrane region" description="Helical" evidence="1">
    <location>
        <begin position="74"/>
        <end position="91"/>
    </location>
</feature>
<keyword evidence="1" id="KW-1133">Transmembrane helix</keyword>
<protein>
    <submittedName>
        <fullName evidence="3">Acyltransferase family protein</fullName>
    </submittedName>
</protein>
<feature type="transmembrane region" description="Helical" evidence="1">
    <location>
        <begin position="103"/>
        <end position="123"/>
    </location>
</feature>
<keyword evidence="1" id="KW-0472">Membrane</keyword>
<evidence type="ECO:0000259" key="2">
    <source>
        <dbReference type="Pfam" id="PF01757"/>
    </source>
</evidence>
<feature type="domain" description="Acyltransferase 3" evidence="2">
    <location>
        <begin position="5"/>
        <end position="209"/>
    </location>
</feature>
<dbReference type="PANTHER" id="PTHR37312">
    <property type="entry name" value="MEMBRANE-BOUND ACYLTRANSFERASE YKRP-RELATED"/>
    <property type="match status" value="1"/>
</dbReference>
<dbReference type="InterPro" id="IPR002656">
    <property type="entry name" value="Acyl_transf_3_dom"/>
</dbReference>
<reference evidence="3 4" key="1">
    <citation type="submission" date="2019-06" db="EMBL/GenBank/DDBJ databases">
        <title>Complete genome sequence of Haemophilus parasuis HPS412.</title>
        <authorList>
            <person name="Yang S."/>
            <person name="Huang C."/>
        </authorList>
    </citation>
    <scope>NUCLEOTIDE SEQUENCE [LARGE SCALE GENOMIC DNA]</scope>
    <source>
        <strain evidence="3 4">HPS412</strain>
    </source>
</reference>
<feature type="transmembrane region" description="Helical" evidence="1">
    <location>
        <begin position="128"/>
        <end position="146"/>
    </location>
</feature>
<proteinExistence type="predicted"/>
<feature type="transmembrane region" description="Helical" evidence="1">
    <location>
        <begin position="12"/>
        <end position="30"/>
    </location>
</feature>